<dbReference type="Gene3D" id="2.40.10.10">
    <property type="entry name" value="Trypsin-like serine proteases"/>
    <property type="match status" value="2"/>
</dbReference>
<keyword evidence="4 9" id="KW-0645">Protease</keyword>
<dbReference type="FunFam" id="2.40.10.10:FF:000158">
    <property type="entry name" value="Thrombin-like enzyme saxthrombin"/>
    <property type="match status" value="1"/>
</dbReference>
<dbReference type="PROSITE" id="PS00135">
    <property type="entry name" value="TRYPSIN_SER"/>
    <property type="match status" value="1"/>
</dbReference>
<evidence type="ECO:0000259" key="10">
    <source>
        <dbReference type="PROSITE" id="PS50240"/>
    </source>
</evidence>
<dbReference type="GO" id="GO:0035821">
    <property type="term" value="P:modulation of process of another organism"/>
    <property type="evidence" value="ECO:0007669"/>
    <property type="project" value="UniProtKB-ARBA"/>
</dbReference>
<dbReference type="FunFam" id="2.40.10.10:FF:000153">
    <property type="entry name" value="Venom plasminogen activator TSV-PA"/>
    <property type="match status" value="1"/>
</dbReference>
<dbReference type="InterPro" id="IPR001314">
    <property type="entry name" value="Peptidase_S1A"/>
</dbReference>
<comment type="subcellular location">
    <subcellularLocation>
        <location evidence="1">Secreted</location>
    </subcellularLocation>
</comment>
<dbReference type="CDD" id="cd00190">
    <property type="entry name" value="Tryp_SPc"/>
    <property type="match status" value="1"/>
</dbReference>
<dbReference type="GO" id="GO:0006508">
    <property type="term" value="P:proteolysis"/>
    <property type="evidence" value="ECO:0007669"/>
    <property type="project" value="UniProtKB-KW"/>
</dbReference>
<dbReference type="InterPro" id="IPR009003">
    <property type="entry name" value="Peptidase_S1_PA"/>
</dbReference>
<dbReference type="AlphaFoldDB" id="A1E2S2"/>
<feature type="domain" description="Peptidase S1" evidence="10">
    <location>
        <begin position="2"/>
        <end position="226"/>
    </location>
</feature>
<evidence type="ECO:0000256" key="1">
    <source>
        <dbReference type="ARBA" id="ARBA00004613"/>
    </source>
</evidence>
<evidence type="ECO:0000256" key="6">
    <source>
        <dbReference type="ARBA" id="ARBA00022825"/>
    </source>
</evidence>
<dbReference type="SMART" id="SM00020">
    <property type="entry name" value="Tryp_SPc"/>
    <property type="match status" value="1"/>
</dbReference>
<dbReference type="Pfam" id="PF00089">
    <property type="entry name" value="Trypsin"/>
    <property type="match status" value="1"/>
</dbReference>
<dbReference type="PROSITE" id="PS50240">
    <property type="entry name" value="TRYPSIN_DOM"/>
    <property type="match status" value="1"/>
</dbReference>
<dbReference type="InterPro" id="IPR001254">
    <property type="entry name" value="Trypsin_dom"/>
</dbReference>
<keyword evidence="7" id="KW-0865">Zymogen</keyword>
<dbReference type="InterPro" id="IPR043504">
    <property type="entry name" value="Peptidase_S1_PA_chymotrypsin"/>
</dbReference>
<dbReference type="GO" id="GO:0004252">
    <property type="term" value="F:serine-type endopeptidase activity"/>
    <property type="evidence" value="ECO:0007669"/>
    <property type="project" value="InterPro"/>
</dbReference>
<evidence type="ECO:0000256" key="7">
    <source>
        <dbReference type="ARBA" id="ARBA00023145"/>
    </source>
</evidence>
<dbReference type="PANTHER" id="PTHR24271">
    <property type="entry name" value="KALLIKREIN-RELATED"/>
    <property type="match status" value="1"/>
</dbReference>
<dbReference type="SUPFAM" id="SSF50494">
    <property type="entry name" value="Trypsin-like serine proteases"/>
    <property type="match status" value="1"/>
</dbReference>
<gene>
    <name evidence="11" type="primary">tlet7</name>
</gene>
<keyword evidence="3" id="KW-0964">Secreted</keyword>
<organism evidence="11">
    <name type="scientific">Deinagkistrodon acutus</name>
    <name type="common">Hundred-pace snake</name>
    <name type="synonym">Agkistrodon acutus</name>
    <dbReference type="NCBI Taxonomy" id="36307"/>
    <lineage>
        <taxon>Eukaryota</taxon>
        <taxon>Metazoa</taxon>
        <taxon>Chordata</taxon>
        <taxon>Craniata</taxon>
        <taxon>Vertebrata</taxon>
        <taxon>Euteleostomi</taxon>
        <taxon>Lepidosauria</taxon>
        <taxon>Squamata</taxon>
        <taxon>Bifurcata</taxon>
        <taxon>Unidentata</taxon>
        <taxon>Episquamata</taxon>
        <taxon>Toxicofera</taxon>
        <taxon>Serpentes</taxon>
        <taxon>Colubroidea</taxon>
        <taxon>Viperidae</taxon>
        <taxon>Crotalinae</taxon>
        <taxon>Deinagkistrodon</taxon>
    </lineage>
</organism>
<name>A1E2S2_DEIAC</name>
<evidence type="ECO:0000256" key="8">
    <source>
        <dbReference type="ARBA" id="ARBA00023157"/>
    </source>
</evidence>
<accession>A1E2S2</accession>
<evidence type="ECO:0000256" key="3">
    <source>
        <dbReference type="ARBA" id="ARBA00022525"/>
    </source>
</evidence>
<keyword evidence="6 9" id="KW-0720">Serine protease</keyword>
<dbReference type="MEROPS" id="S01.023"/>
<evidence type="ECO:0000256" key="9">
    <source>
        <dbReference type="RuleBase" id="RU363034"/>
    </source>
</evidence>
<dbReference type="PANTHER" id="PTHR24271:SF47">
    <property type="entry name" value="KALLIKREIN-1"/>
    <property type="match status" value="1"/>
</dbReference>
<dbReference type="InterPro" id="IPR033116">
    <property type="entry name" value="TRYPSIN_SER"/>
</dbReference>
<reference evidence="11" key="1">
    <citation type="submission" date="2006-11" db="EMBL/GenBank/DDBJ databases">
        <authorList>
            <person name="Jin C.F."/>
            <person name="Zha X.D."/>
        </authorList>
    </citation>
    <scope>NUCLEOTIDE SEQUENCE</scope>
</reference>
<evidence type="ECO:0000256" key="2">
    <source>
        <dbReference type="ARBA" id="ARBA00009228"/>
    </source>
</evidence>
<dbReference type="GO" id="GO:0005576">
    <property type="term" value="C:extracellular region"/>
    <property type="evidence" value="ECO:0007669"/>
    <property type="project" value="UniProtKB-SubCell"/>
</dbReference>
<proteinExistence type="evidence at transcript level"/>
<protein>
    <submittedName>
        <fullName evidence="11">Venom thrombin-like enzyme</fullName>
    </submittedName>
</protein>
<sequence>MVIGGDECDINEHRFLVAFFNTTGFFCGGTLINPEWVVTAAHCDSTNFQMQLGVHSKKVLNEDEQTRNPKEKFICPNKNNNEVLDKDIMLIKLDKPISNSKHIAPLSLPSSPPSVGSVCRIMGWGSITPVKETFPDVPYCANINLLDHAVCQAGYPELLAEYRTLCAGIVQGGKDTCGGDSGGPLICNGQFQGIVSYGAHPCGQGPKPGIYTNVFDYTDWIQRNIAGNTDATCPP</sequence>
<dbReference type="PROSITE" id="PS00134">
    <property type="entry name" value="TRYPSIN_HIS"/>
    <property type="match status" value="1"/>
</dbReference>
<dbReference type="EMBL" id="EF101917">
    <property type="protein sequence ID" value="ABK97626.1"/>
    <property type="molecule type" value="mRNA"/>
</dbReference>
<dbReference type="PRINTS" id="PR00722">
    <property type="entry name" value="CHYMOTRYPSIN"/>
</dbReference>
<dbReference type="GO" id="GO:0030141">
    <property type="term" value="C:secretory granule"/>
    <property type="evidence" value="ECO:0007669"/>
    <property type="project" value="TreeGrafter"/>
</dbReference>
<evidence type="ECO:0000313" key="11">
    <source>
        <dbReference type="EMBL" id="ABK97626.1"/>
    </source>
</evidence>
<dbReference type="InterPro" id="IPR018114">
    <property type="entry name" value="TRYPSIN_HIS"/>
</dbReference>
<comment type="similarity">
    <text evidence="2">Belongs to the peptidase S1 family. Snake venom subfamily.</text>
</comment>
<keyword evidence="8" id="KW-1015">Disulfide bond</keyword>
<keyword evidence="5 9" id="KW-0378">Hydrolase</keyword>
<evidence type="ECO:0000256" key="5">
    <source>
        <dbReference type="ARBA" id="ARBA00022801"/>
    </source>
</evidence>
<evidence type="ECO:0000256" key="4">
    <source>
        <dbReference type="ARBA" id="ARBA00022670"/>
    </source>
</evidence>